<evidence type="ECO:0000256" key="3">
    <source>
        <dbReference type="ARBA" id="ARBA00023163"/>
    </source>
</evidence>
<feature type="domain" description="HTH arsR-type" evidence="4">
    <location>
        <begin position="10"/>
        <end position="103"/>
    </location>
</feature>
<gene>
    <name evidence="5" type="ORF">ENU78_02695</name>
</gene>
<evidence type="ECO:0000256" key="1">
    <source>
        <dbReference type="ARBA" id="ARBA00023015"/>
    </source>
</evidence>
<name>A0A7C3PPD3_DICTH</name>
<dbReference type="PRINTS" id="PR00778">
    <property type="entry name" value="HTHARSR"/>
</dbReference>
<dbReference type="SUPFAM" id="SSF46785">
    <property type="entry name" value="Winged helix' DNA-binding domain"/>
    <property type="match status" value="1"/>
</dbReference>
<dbReference type="InterPro" id="IPR036390">
    <property type="entry name" value="WH_DNA-bd_sf"/>
</dbReference>
<dbReference type="PANTHER" id="PTHR43132:SF2">
    <property type="entry name" value="ARSENICAL RESISTANCE OPERON REPRESSOR ARSR-RELATED"/>
    <property type="match status" value="1"/>
</dbReference>
<reference evidence="5" key="1">
    <citation type="journal article" date="2020" name="mSystems">
        <title>Genome- and Community-Level Interaction Insights into Carbon Utilization and Element Cycling Functions of Hydrothermarchaeota in Hydrothermal Sediment.</title>
        <authorList>
            <person name="Zhou Z."/>
            <person name="Liu Y."/>
            <person name="Xu W."/>
            <person name="Pan J."/>
            <person name="Luo Z.H."/>
            <person name="Li M."/>
        </authorList>
    </citation>
    <scope>NUCLEOTIDE SEQUENCE [LARGE SCALE GENOMIC DNA]</scope>
    <source>
        <strain evidence="5">SpSt-70</strain>
    </source>
</reference>
<evidence type="ECO:0000256" key="2">
    <source>
        <dbReference type="ARBA" id="ARBA00023125"/>
    </source>
</evidence>
<evidence type="ECO:0000259" key="4">
    <source>
        <dbReference type="PROSITE" id="PS50987"/>
    </source>
</evidence>
<dbReference type="NCBIfam" id="NF033788">
    <property type="entry name" value="HTH_metalloreg"/>
    <property type="match status" value="1"/>
</dbReference>
<dbReference type="Gene3D" id="1.10.10.10">
    <property type="entry name" value="Winged helix-like DNA-binding domain superfamily/Winged helix DNA-binding domain"/>
    <property type="match status" value="1"/>
</dbReference>
<dbReference type="EMBL" id="DTDV01000007">
    <property type="protein sequence ID" value="HGK23349.1"/>
    <property type="molecule type" value="Genomic_DNA"/>
</dbReference>
<dbReference type="InterPro" id="IPR001845">
    <property type="entry name" value="HTH_ArsR_DNA-bd_dom"/>
</dbReference>
<evidence type="ECO:0000313" key="5">
    <source>
        <dbReference type="EMBL" id="HGK23349.1"/>
    </source>
</evidence>
<dbReference type="Pfam" id="PF01022">
    <property type="entry name" value="HTH_5"/>
    <property type="match status" value="1"/>
</dbReference>
<dbReference type="AlphaFoldDB" id="A0A7C3PPD3"/>
<dbReference type="GO" id="GO:0003677">
    <property type="term" value="F:DNA binding"/>
    <property type="evidence" value="ECO:0007669"/>
    <property type="project" value="UniProtKB-KW"/>
</dbReference>
<keyword evidence="3" id="KW-0804">Transcription</keyword>
<protein>
    <submittedName>
        <fullName evidence="5">ArsR family transcriptional regulator</fullName>
    </submittedName>
</protein>
<dbReference type="InterPro" id="IPR036388">
    <property type="entry name" value="WH-like_DNA-bd_sf"/>
</dbReference>
<dbReference type="InterPro" id="IPR051011">
    <property type="entry name" value="Metal_resp_trans_reg"/>
</dbReference>
<dbReference type="GO" id="GO:0003700">
    <property type="term" value="F:DNA-binding transcription factor activity"/>
    <property type="evidence" value="ECO:0007669"/>
    <property type="project" value="InterPro"/>
</dbReference>
<sequence length="103" mass="11960">MTKKEDYISLSDEALQNMSDILKILAHPLRIKLIFILAQNPATVSDLLKILDVRQPNLSQHLTLLKRVKLLKTRREGKSVYYLLSHPEIKDLLEKINEITKEI</sequence>
<keyword evidence="1" id="KW-0805">Transcription regulation</keyword>
<dbReference type="PROSITE" id="PS50987">
    <property type="entry name" value="HTH_ARSR_2"/>
    <property type="match status" value="1"/>
</dbReference>
<dbReference type="PANTHER" id="PTHR43132">
    <property type="entry name" value="ARSENICAL RESISTANCE OPERON REPRESSOR ARSR-RELATED"/>
    <property type="match status" value="1"/>
</dbReference>
<comment type="caution">
    <text evidence="5">The sequence shown here is derived from an EMBL/GenBank/DDBJ whole genome shotgun (WGS) entry which is preliminary data.</text>
</comment>
<dbReference type="InterPro" id="IPR011991">
    <property type="entry name" value="ArsR-like_HTH"/>
</dbReference>
<dbReference type="SMART" id="SM00418">
    <property type="entry name" value="HTH_ARSR"/>
    <property type="match status" value="1"/>
</dbReference>
<proteinExistence type="predicted"/>
<dbReference type="CDD" id="cd00090">
    <property type="entry name" value="HTH_ARSR"/>
    <property type="match status" value="1"/>
</dbReference>
<keyword evidence="2" id="KW-0238">DNA-binding</keyword>
<dbReference type="OMA" id="MQQRADH"/>
<accession>A0A7C3PPD3</accession>
<organism evidence="5">
    <name type="scientific">Dictyoglomus thermophilum</name>
    <dbReference type="NCBI Taxonomy" id="14"/>
    <lineage>
        <taxon>Bacteria</taxon>
        <taxon>Pseudomonadati</taxon>
        <taxon>Dictyoglomota</taxon>
        <taxon>Dictyoglomia</taxon>
        <taxon>Dictyoglomales</taxon>
        <taxon>Dictyoglomaceae</taxon>
        <taxon>Dictyoglomus</taxon>
    </lineage>
</organism>